<dbReference type="Proteomes" id="UP001556170">
    <property type="component" value="Unassembled WGS sequence"/>
</dbReference>
<protein>
    <recommendedName>
        <fullName evidence="3">Peptidoglycan endopeptidase</fullName>
    </recommendedName>
</protein>
<keyword evidence="2" id="KW-1185">Reference proteome</keyword>
<evidence type="ECO:0000313" key="1">
    <source>
        <dbReference type="EMBL" id="MEW9623775.1"/>
    </source>
</evidence>
<gene>
    <name evidence="1" type="ORF">ABQJ56_05995</name>
</gene>
<accession>A0ABV3QME5</accession>
<dbReference type="EMBL" id="JBFOHL010000004">
    <property type="protein sequence ID" value="MEW9623775.1"/>
    <property type="molecule type" value="Genomic_DNA"/>
</dbReference>
<proteinExistence type="predicted"/>
<comment type="caution">
    <text evidence="1">The sequence shown here is derived from an EMBL/GenBank/DDBJ whole genome shotgun (WGS) entry which is preliminary data.</text>
</comment>
<evidence type="ECO:0008006" key="3">
    <source>
        <dbReference type="Google" id="ProtNLM"/>
    </source>
</evidence>
<dbReference type="RefSeq" id="WP_367844084.1">
    <property type="nucleotide sequence ID" value="NZ_JBFOHL010000004.1"/>
</dbReference>
<sequence>MSAGVSKPAESAVETASRQEWPRWKSDCSGFVHAVAGDLGIVLSGNANAMVDAMGAKASGWVALGHDPALATGYANRGFFVVAGLKAAGHGHVVVIVPTPPGSRYPLGYWGRLGGVGREKTGINWSWNHRDLPKVDYYAKPVPEVH</sequence>
<reference evidence="1 2" key="1">
    <citation type="submission" date="2024-06" db="EMBL/GenBank/DDBJ databases">
        <authorList>
            <person name="Woo H."/>
        </authorList>
    </citation>
    <scope>NUCLEOTIDE SEQUENCE [LARGE SCALE GENOMIC DNA]</scope>
    <source>
        <strain evidence="1 2">S2-g</strain>
    </source>
</reference>
<dbReference type="Gene3D" id="3.90.1720.10">
    <property type="entry name" value="endopeptidase domain like (from Nostoc punctiforme)"/>
    <property type="match status" value="1"/>
</dbReference>
<evidence type="ECO:0000313" key="2">
    <source>
        <dbReference type="Proteomes" id="UP001556170"/>
    </source>
</evidence>
<name>A0ABV3QME5_9GAMM</name>
<organism evidence="1 2">
    <name type="scientific">Rhodanobacter geophilus</name>
    <dbReference type="NCBI Taxonomy" id="3162488"/>
    <lineage>
        <taxon>Bacteria</taxon>
        <taxon>Pseudomonadati</taxon>
        <taxon>Pseudomonadota</taxon>
        <taxon>Gammaproteobacteria</taxon>
        <taxon>Lysobacterales</taxon>
        <taxon>Rhodanobacteraceae</taxon>
        <taxon>Rhodanobacter</taxon>
    </lineage>
</organism>